<evidence type="ECO:0000313" key="5">
    <source>
        <dbReference type="Proteomes" id="UP000295662"/>
    </source>
</evidence>
<evidence type="ECO:0000256" key="2">
    <source>
        <dbReference type="ARBA" id="ARBA00023163"/>
    </source>
</evidence>
<comment type="caution">
    <text evidence="4">The sequence shown here is derived from an EMBL/GenBank/DDBJ whole genome shotgun (WGS) entry which is preliminary data.</text>
</comment>
<keyword evidence="4" id="KW-0238">DNA-binding</keyword>
<dbReference type="PANTHER" id="PTHR47893:SF1">
    <property type="entry name" value="REGULATORY PROTEIN PCHR"/>
    <property type="match status" value="1"/>
</dbReference>
<dbReference type="InterPro" id="IPR053142">
    <property type="entry name" value="PchR_regulatory_protein"/>
</dbReference>
<name>A0A4R7RRC8_9BACT</name>
<accession>A0A4R7RRC8</accession>
<evidence type="ECO:0000256" key="1">
    <source>
        <dbReference type="ARBA" id="ARBA00023015"/>
    </source>
</evidence>
<proteinExistence type="predicted"/>
<dbReference type="PANTHER" id="PTHR47893">
    <property type="entry name" value="REGULATORY PROTEIN PCHR"/>
    <property type="match status" value="1"/>
</dbReference>
<dbReference type="AlphaFoldDB" id="A0A4R7RRC8"/>
<evidence type="ECO:0000259" key="3">
    <source>
        <dbReference type="PROSITE" id="PS01124"/>
    </source>
</evidence>
<dbReference type="Gene3D" id="1.10.10.60">
    <property type="entry name" value="Homeodomain-like"/>
    <property type="match status" value="2"/>
</dbReference>
<evidence type="ECO:0000313" key="4">
    <source>
        <dbReference type="EMBL" id="TDU68142.1"/>
    </source>
</evidence>
<sequence length="269" mass="29829">MRPGAVMVVLLLEGSVRVDWSMKSHREIAGNSLIWMNTAVALPESLRLVGGKAHEALALHFPIEWVHQSLTSLRQEMAADFRTLLLGPHPATPLLTRPLEAEDRAWTRSLMAPTLCSAARQLLEGSRMSEFFFRKVLTESKGEELFCTRTRRLSLERVAKVRKALLANLEEPPALEELARLCGCNPQYLSRTFSEAAGTTISLYLRRLRIERAAEMLAAGQANASEAALEVGYRSLSHFSQAFRAEKGISPSAWVRGPQPPANARQLSA</sequence>
<feature type="domain" description="HTH araC/xylS-type" evidence="3">
    <location>
        <begin position="159"/>
        <end position="257"/>
    </location>
</feature>
<dbReference type="InterPro" id="IPR018060">
    <property type="entry name" value="HTH_AraC"/>
</dbReference>
<organism evidence="4 5">
    <name type="scientific">Prosthecobacter fusiformis</name>
    <dbReference type="NCBI Taxonomy" id="48464"/>
    <lineage>
        <taxon>Bacteria</taxon>
        <taxon>Pseudomonadati</taxon>
        <taxon>Verrucomicrobiota</taxon>
        <taxon>Verrucomicrobiia</taxon>
        <taxon>Verrucomicrobiales</taxon>
        <taxon>Verrucomicrobiaceae</taxon>
        <taxon>Prosthecobacter</taxon>
    </lineage>
</organism>
<reference evidence="4 5" key="1">
    <citation type="submission" date="2019-03" db="EMBL/GenBank/DDBJ databases">
        <title>Genomic Encyclopedia of Archaeal and Bacterial Type Strains, Phase II (KMG-II): from individual species to whole genera.</title>
        <authorList>
            <person name="Goeker M."/>
        </authorList>
    </citation>
    <scope>NUCLEOTIDE SEQUENCE [LARGE SCALE GENOMIC DNA]</scope>
    <source>
        <strain evidence="4 5">ATCC 25309</strain>
    </source>
</reference>
<dbReference type="SUPFAM" id="SSF46689">
    <property type="entry name" value="Homeodomain-like"/>
    <property type="match status" value="2"/>
</dbReference>
<dbReference type="Pfam" id="PF12833">
    <property type="entry name" value="HTH_18"/>
    <property type="match status" value="1"/>
</dbReference>
<dbReference type="SMART" id="SM00342">
    <property type="entry name" value="HTH_ARAC"/>
    <property type="match status" value="1"/>
</dbReference>
<dbReference type="EMBL" id="SOCA01000006">
    <property type="protein sequence ID" value="TDU68142.1"/>
    <property type="molecule type" value="Genomic_DNA"/>
</dbReference>
<dbReference type="InterPro" id="IPR009057">
    <property type="entry name" value="Homeodomain-like_sf"/>
</dbReference>
<keyword evidence="1" id="KW-0805">Transcription regulation</keyword>
<keyword evidence="2" id="KW-0804">Transcription</keyword>
<gene>
    <name evidence="4" type="ORF">EI77_03259</name>
</gene>
<protein>
    <submittedName>
        <fullName evidence="4">AraC-like DNA-binding protein</fullName>
    </submittedName>
</protein>
<dbReference type="GO" id="GO:0003700">
    <property type="term" value="F:DNA-binding transcription factor activity"/>
    <property type="evidence" value="ECO:0007669"/>
    <property type="project" value="InterPro"/>
</dbReference>
<dbReference type="Proteomes" id="UP000295662">
    <property type="component" value="Unassembled WGS sequence"/>
</dbReference>
<dbReference type="GO" id="GO:0043565">
    <property type="term" value="F:sequence-specific DNA binding"/>
    <property type="evidence" value="ECO:0007669"/>
    <property type="project" value="InterPro"/>
</dbReference>
<dbReference type="PROSITE" id="PS01124">
    <property type="entry name" value="HTH_ARAC_FAMILY_2"/>
    <property type="match status" value="1"/>
</dbReference>
<keyword evidence="5" id="KW-1185">Reference proteome</keyword>